<evidence type="ECO:0000256" key="2">
    <source>
        <dbReference type="ARBA" id="ARBA00022763"/>
    </source>
</evidence>
<evidence type="ECO:0000256" key="5">
    <source>
        <dbReference type="ARBA" id="ARBA00023204"/>
    </source>
</evidence>
<sequence>MTDVGIQSGDLLVVDRSINVTHGKIVIAAINGELTVKRLSKRNGRILLMPENNQYPPIDITDEQDLVIWGVVIHVIHSFG</sequence>
<comment type="caution">
    <text evidence="9">The sequence shown here is derived from an EMBL/GenBank/DDBJ whole genome shotgun (WGS) entry which is preliminary data.</text>
</comment>
<keyword evidence="10" id="KW-1185">Reference proteome</keyword>
<dbReference type="InterPro" id="IPR006197">
    <property type="entry name" value="Peptidase_S24_LexA"/>
</dbReference>
<evidence type="ECO:0000313" key="10">
    <source>
        <dbReference type="Proteomes" id="UP000054736"/>
    </source>
</evidence>
<dbReference type="Gene3D" id="2.10.109.10">
    <property type="entry name" value="Umud Fragment, subunit A"/>
    <property type="match status" value="1"/>
</dbReference>
<evidence type="ECO:0000313" key="9">
    <source>
        <dbReference type="EMBL" id="KTC87678.1"/>
    </source>
</evidence>
<dbReference type="PATRIC" id="fig|1212489.4.peg.1366"/>
<evidence type="ECO:0000256" key="3">
    <source>
        <dbReference type="ARBA" id="ARBA00022801"/>
    </source>
</evidence>
<dbReference type="EMBL" id="LNXY01000020">
    <property type="protein sequence ID" value="KTC87678.1"/>
    <property type="molecule type" value="Genomic_DNA"/>
</dbReference>
<dbReference type="InterPro" id="IPR015927">
    <property type="entry name" value="Peptidase_S24_S26A/B/C"/>
</dbReference>
<evidence type="ECO:0000256" key="1">
    <source>
        <dbReference type="ARBA" id="ARBA00007484"/>
    </source>
</evidence>
<comment type="similarity">
    <text evidence="1 7">Belongs to the peptidase S24 family.</text>
</comment>
<dbReference type="CDD" id="cd06529">
    <property type="entry name" value="S24_LexA-like"/>
    <property type="match status" value="1"/>
</dbReference>
<evidence type="ECO:0000256" key="6">
    <source>
        <dbReference type="ARBA" id="ARBA00023236"/>
    </source>
</evidence>
<proteinExistence type="inferred from homology"/>
<evidence type="ECO:0000259" key="8">
    <source>
        <dbReference type="Pfam" id="PF00717"/>
    </source>
</evidence>
<dbReference type="InterPro" id="IPR050077">
    <property type="entry name" value="LexA_repressor"/>
</dbReference>
<name>A0A0W0SWB8_9GAMM</name>
<dbReference type="GO" id="GO:0016787">
    <property type="term" value="F:hydrolase activity"/>
    <property type="evidence" value="ECO:0007669"/>
    <property type="project" value="UniProtKB-KW"/>
</dbReference>
<dbReference type="InterPro" id="IPR036286">
    <property type="entry name" value="LexA/Signal_pep-like_sf"/>
</dbReference>
<dbReference type="PRINTS" id="PR00726">
    <property type="entry name" value="LEXASERPTASE"/>
</dbReference>
<protein>
    <recommendedName>
        <fullName evidence="8">Peptidase S24/S26A/S26B/S26C domain-containing protein</fullName>
    </recommendedName>
</protein>
<keyword evidence="4 7" id="KW-0068">Autocatalytic cleavage</keyword>
<evidence type="ECO:0000256" key="7">
    <source>
        <dbReference type="RuleBase" id="RU003991"/>
    </source>
</evidence>
<dbReference type="STRING" id="1212489.Ldro_1297"/>
<gene>
    <name evidence="9" type="ORF">Ldro_1297</name>
</gene>
<dbReference type="Proteomes" id="UP000054736">
    <property type="component" value="Unassembled WGS sequence"/>
</dbReference>
<dbReference type="Pfam" id="PF00717">
    <property type="entry name" value="Peptidase_S24"/>
    <property type="match status" value="1"/>
</dbReference>
<keyword evidence="3 7" id="KW-0378">Hydrolase</keyword>
<feature type="domain" description="Peptidase S24/S26A/S26B/S26C" evidence="8">
    <location>
        <begin position="1"/>
        <end position="73"/>
    </location>
</feature>
<accession>A0A0W0SWB8</accession>
<dbReference type="PANTHER" id="PTHR33516:SF2">
    <property type="entry name" value="LEXA REPRESSOR-RELATED"/>
    <property type="match status" value="1"/>
</dbReference>
<dbReference type="AlphaFoldDB" id="A0A0W0SWB8"/>
<dbReference type="GO" id="GO:0006355">
    <property type="term" value="P:regulation of DNA-templated transcription"/>
    <property type="evidence" value="ECO:0007669"/>
    <property type="project" value="InterPro"/>
</dbReference>
<dbReference type="PANTHER" id="PTHR33516">
    <property type="entry name" value="LEXA REPRESSOR"/>
    <property type="match status" value="1"/>
</dbReference>
<keyword evidence="6" id="KW-0742">SOS response</keyword>
<keyword evidence="2" id="KW-0227">DNA damage</keyword>
<dbReference type="GO" id="GO:0009432">
    <property type="term" value="P:SOS response"/>
    <property type="evidence" value="ECO:0007669"/>
    <property type="project" value="UniProtKB-KW"/>
</dbReference>
<keyword evidence="5" id="KW-0234">DNA repair</keyword>
<organism evidence="9 10">
    <name type="scientific">Legionella drozanskii LLAP-1</name>
    <dbReference type="NCBI Taxonomy" id="1212489"/>
    <lineage>
        <taxon>Bacteria</taxon>
        <taxon>Pseudomonadati</taxon>
        <taxon>Pseudomonadota</taxon>
        <taxon>Gammaproteobacteria</taxon>
        <taxon>Legionellales</taxon>
        <taxon>Legionellaceae</taxon>
        <taxon>Legionella</taxon>
    </lineage>
</organism>
<dbReference type="GO" id="GO:0003677">
    <property type="term" value="F:DNA binding"/>
    <property type="evidence" value="ECO:0007669"/>
    <property type="project" value="InterPro"/>
</dbReference>
<dbReference type="InterPro" id="IPR039418">
    <property type="entry name" value="LexA-like"/>
</dbReference>
<reference evidence="9 10" key="1">
    <citation type="submission" date="2015-11" db="EMBL/GenBank/DDBJ databases">
        <title>Genomic analysis of 38 Legionella species identifies large and diverse effector repertoires.</title>
        <authorList>
            <person name="Burstein D."/>
            <person name="Amaro F."/>
            <person name="Zusman T."/>
            <person name="Lifshitz Z."/>
            <person name="Cohen O."/>
            <person name="Gilbert J.A."/>
            <person name="Pupko T."/>
            <person name="Shuman H.A."/>
            <person name="Segal G."/>
        </authorList>
    </citation>
    <scope>NUCLEOTIDE SEQUENCE [LARGE SCALE GENOMIC DNA]</scope>
    <source>
        <strain evidence="9 10">ATCC 700990</strain>
    </source>
</reference>
<dbReference type="GO" id="GO:0006281">
    <property type="term" value="P:DNA repair"/>
    <property type="evidence" value="ECO:0007669"/>
    <property type="project" value="UniProtKB-KW"/>
</dbReference>
<dbReference type="SUPFAM" id="SSF51306">
    <property type="entry name" value="LexA/Signal peptidase"/>
    <property type="match status" value="1"/>
</dbReference>
<evidence type="ECO:0000256" key="4">
    <source>
        <dbReference type="ARBA" id="ARBA00022813"/>
    </source>
</evidence>